<dbReference type="Pfam" id="PF26421">
    <property type="entry name" value="Avidin_like"/>
    <property type="match status" value="1"/>
</dbReference>
<feature type="region of interest" description="Disordered" evidence="2">
    <location>
        <begin position="1"/>
        <end position="30"/>
    </location>
</feature>
<organism evidence="4 6">
    <name type="scientific">Verticillium dahliae</name>
    <name type="common">Verticillium wilt</name>
    <dbReference type="NCBI Taxonomy" id="27337"/>
    <lineage>
        <taxon>Eukaryota</taxon>
        <taxon>Fungi</taxon>
        <taxon>Dikarya</taxon>
        <taxon>Ascomycota</taxon>
        <taxon>Pezizomycotina</taxon>
        <taxon>Sordariomycetes</taxon>
        <taxon>Hypocreomycetidae</taxon>
        <taxon>Glomerellales</taxon>
        <taxon>Plectosphaerellaceae</taxon>
        <taxon>Verticillium</taxon>
    </lineage>
</organism>
<dbReference type="Proteomes" id="UP000236305">
    <property type="component" value="Unassembled WGS sequence"/>
</dbReference>
<evidence type="ECO:0000256" key="1">
    <source>
        <dbReference type="ARBA" id="ARBA00010364"/>
    </source>
</evidence>
<dbReference type="Pfam" id="PF02594">
    <property type="entry name" value="DUF167"/>
    <property type="match status" value="1"/>
</dbReference>
<dbReference type="GO" id="GO:0005737">
    <property type="term" value="C:cytoplasm"/>
    <property type="evidence" value="ECO:0007669"/>
    <property type="project" value="TreeGrafter"/>
</dbReference>
<dbReference type="NCBIfam" id="TIGR00251">
    <property type="entry name" value="DUF167 family protein"/>
    <property type="match status" value="1"/>
</dbReference>
<evidence type="ECO:0000313" key="5">
    <source>
        <dbReference type="Proteomes" id="UP000236305"/>
    </source>
</evidence>
<evidence type="ECO:0000313" key="4">
    <source>
        <dbReference type="EMBL" id="RXG41569.1"/>
    </source>
</evidence>
<protein>
    <submittedName>
        <fullName evidence="4">Uncharacterized protein</fullName>
    </submittedName>
</protein>
<evidence type="ECO:0000313" key="6">
    <source>
        <dbReference type="Proteomes" id="UP000288725"/>
    </source>
</evidence>
<dbReference type="HAMAP" id="MF_00634">
    <property type="entry name" value="UPF0235"/>
    <property type="match status" value="1"/>
</dbReference>
<comment type="caution">
    <text evidence="4">The sequence shown here is derived from an EMBL/GenBank/DDBJ whole genome shotgun (WGS) entry which is preliminary data.</text>
</comment>
<feature type="compositionally biased region" description="Low complexity" evidence="2">
    <location>
        <begin position="16"/>
        <end position="30"/>
    </location>
</feature>
<dbReference type="EMBL" id="MPSH01000018">
    <property type="protein sequence ID" value="PNH31092.1"/>
    <property type="molecule type" value="Genomic_DNA"/>
</dbReference>
<dbReference type="AlphaFoldDB" id="A0A2J8C262"/>
<proteinExistence type="inferred from homology"/>
<dbReference type="SMART" id="SM01152">
    <property type="entry name" value="DUF167"/>
    <property type="match status" value="1"/>
</dbReference>
<name>A0A2J8C262_VERDA</name>
<feature type="compositionally biased region" description="Low complexity" evidence="2">
    <location>
        <begin position="156"/>
        <end position="170"/>
    </location>
</feature>
<dbReference type="PANTHER" id="PTHR13420">
    <property type="entry name" value="UPF0235 PROTEIN C15ORF40"/>
    <property type="match status" value="1"/>
</dbReference>
<dbReference type="Gene3D" id="3.30.1200.10">
    <property type="entry name" value="YggU-like"/>
    <property type="match status" value="1"/>
</dbReference>
<accession>A0A2J8C262</accession>
<dbReference type="InterPro" id="IPR036591">
    <property type="entry name" value="YggU-like_sf"/>
</dbReference>
<dbReference type="PANTHER" id="PTHR13420:SF7">
    <property type="entry name" value="UPF0235 PROTEIN C15ORF40"/>
    <property type="match status" value="1"/>
</dbReference>
<dbReference type="SUPFAM" id="SSF69786">
    <property type="entry name" value="YggU-like"/>
    <property type="match status" value="1"/>
</dbReference>
<feature type="region of interest" description="Disordered" evidence="2">
    <location>
        <begin position="137"/>
        <end position="186"/>
    </location>
</feature>
<dbReference type="EMBL" id="RSDZ01000207">
    <property type="protein sequence ID" value="RXG41569.1"/>
    <property type="molecule type" value="Genomic_DNA"/>
</dbReference>
<evidence type="ECO:0000256" key="2">
    <source>
        <dbReference type="SAM" id="MobiDB-lite"/>
    </source>
</evidence>
<reference evidence="3 5" key="1">
    <citation type="submission" date="2017-12" db="EMBL/GenBank/DDBJ databases">
        <title>Comparative genomics yields insights into virulence evolution of Verticillium dahliae.</title>
        <authorList>
            <person name="Fan R."/>
            <person name="Armitage A.D."/>
            <person name="Cascant-Lopez E."/>
            <person name="Sobczyk M."/>
            <person name="Cockerton H.M."/>
            <person name="Harrison R.J."/>
        </authorList>
    </citation>
    <scope>NUCLEOTIDE SEQUENCE [LARGE SCALE GENOMIC DNA]</scope>
    <source>
        <strain evidence="3 5">12008</strain>
    </source>
</reference>
<gene>
    <name evidence="3" type="ORF">BJF96_g5849</name>
    <name evidence="4" type="ORF">VDGE_02244</name>
</gene>
<comment type="similarity">
    <text evidence="1">Belongs to the UPF0235 family.</text>
</comment>
<evidence type="ECO:0000313" key="3">
    <source>
        <dbReference type="EMBL" id="PNH31092.1"/>
    </source>
</evidence>
<dbReference type="InterPro" id="IPR003746">
    <property type="entry name" value="DUF167"/>
</dbReference>
<dbReference type="Proteomes" id="UP000288725">
    <property type="component" value="Chromosome 7"/>
</dbReference>
<reference evidence="4 6" key="2">
    <citation type="submission" date="2018-12" db="EMBL/GenBank/DDBJ databases">
        <title>Genome of Verticillium dahliae isolate Getta Getta.</title>
        <authorList>
            <person name="Gardiner D.M."/>
        </authorList>
    </citation>
    <scope>NUCLEOTIDE SEQUENCE [LARGE SCALE GENOMIC DNA]</scope>
    <source>
        <strain evidence="4 6">Getta Getta</strain>
    </source>
</reference>
<sequence>MHISAPRPRDQPVRASTSTTSTTSTITTSSNMATAAPLPYHNKIFTSASNTANGEVSSATRFHYRQEGKIVWAEYGGGSIVKGFLIATVADDESLDMRYEHVNVGGALMTGRCRSVPERLADGRLRMHETWRWTSGDGTAGESVVEEPSVHSGSISPLCTLTTTSTAATPDQHGTGIKPHAEHRTRTSIMSSAQSALRYVAAAKTSSRGTLHLRCYVKPGAAKAREGVTGLTEDAIEICVAAQPRQGEANKAVLRLLSEILGVPRSDFQVVQGANSRHKTVALSGVADGEEGVCRVLDILRQEAAG</sequence>
<dbReference type="InterPro" id="IPR058595">
    <property type="entry name" value="Avidin-like"/>
</dbReference>